<dbReference type="InterPro" id="IPR011011">
    <property type="entry name" value="Znf_FYVE_PHD"/>
</dbReference>
<feature type="compositionally biased region" description="Pro residues" evidence="5">
    <location>
        <begin position="552"/>
        <end position="581"/>
    </location>
</feature>
<dbReference type="Proteomes" id="UP001651158">
    <property type="component" value="Unassembled WGS sequence"/>
</dbReference>
<keyword evidence="9" id="KW-1185">Reference proteome</keyword>
<keyword evidence="3" id="KW-0862">Zinc</keyword>
<comment type="caution">
    <text evidence="8">The sequence shown here is derived from an EMBL/GenBank/DDBJ whole genome shotgun (WGS) entry which is preliminary data.</text>
</comment>
<evidence type="ECO:0000259" key="7">
    <source>
        <dbReference type="PROSITE" id="PS50157"/>
    </source>
</evidence>
<feature type="compositionally biased region" description="Gly residues" evidence="5">
    <location>
        <begin position="599"/>
        <end position="609"/>
    </location>
</feature>
<evidence type="ECO:0000256" key="3">
    <source>
        <dbReference type="ARBA" id="ARBA00022833"/>
    </source>
</evidence>
<feature type="compositionally biased region" description="Polar residues" evidence="5">
    <location>
        <begin position="336"/>
        <end position="349"/>
    </location>
</feature>
<feature type="compositionally biased region" description="Polar residues" evidence="5">
    <location>
        <begin position="521"/>
        <end position="535"/>
    </location>
</feature>
<feature type="compositionally biased region" description="Low complexity" evidence="5">
    <location>
        <begin position="582"/>
        <end position="593"/>
    </location>
</feature>
<evidence type="ECO:0000256" key="2">
    <source>
        <dbReference type="ARBA" id="ARBA00022771"/>
    </source>
</evidence>
<feature type="region of interest" description="Disordered" evidence="5">
    <location>
        <begin position="679"/>
        <end position="840"/>
    </location>
</feature>
<evidence type="ECO:0000256" key="5">
    <source>
        <dbReference type="SAM" id="MobiDB-lite"/>
    </source>
</evidence>
<feature type="region of interest" description="Disordered" evidence="5">
    <location>
        <begin position="314"/>
        <end position="395"/>
    </location>
</feature>
<dbReference type="SUPFAM" id="SSF57903">
    <property type="entry name" value="FYVE/PHD zinc finger"/>
    <property type="match status" value="1"/>
</dbReference>
<keyword evidence="1" id="KW-0479">Metal-binding</keyword>
<feature type="region of interest" description="Disordered" evidence="5">
    <location>
        <begin position="407"/>
        <end position="438"/>
    </location>
</feature>
<dbReference type="InterPro" id="IPR019787">
    <property type="entry name" value="Znf_PHD-finger"/>
</dbReference>
<accession>A0ABR4QE82</accession>
<keyword evidence="2 4" id="KW-0863">Zinc-finger</keyword>
<feature type="compositionally biased region" description="Low complexity" evidence="5">
    <location>
        <begin position="764"/>
        <end position="786"/>
    </location>
</feature>
<dbReference type="InterPro" id="IPR013087">
    <property type="entry name" value="Znf_C2H2_type"/>
</dbReference>
<reference evidence="8 9" key="1">
    <citation type="journal article" date="2022" name="Front. Cell. Infect. Microbiol.">
        <title>The Genomes of Two Strains of Taenia crassiceps the Animal Model for the Study of Human Cysticercosis.</title>
        <authorList>
            <person name="Bobes R.J."/>
            <person name="Estrada K."/>
            <person name="Rios-Valencia D.G."/>
            <person name="Calderon-Gallegos A."/>
            <person name="de la Torre P."/>
            <person name="Carrero J.C."/>
            <person name="Sanchez-Flores A."/>
            <person name="Laclette J.P."/>
        </authorList>
    </citation>
    <scope>NUCLEOTIDE SEQUENCE [LARGE SCALE GENOMIC DNA]</scope>
    <source>
        <strain evidence="8">WFUcys</strain>
    </source>
</reference>
<evidence type="ECO:0000313" key="8">
    <source>
        <dbReference type="EMBL" id="KAL5108061.1"/>
    </source>
</evidence>
<dbReference type="PROSITE" id="PS00028">
    <property type="entry name" value="ZINC_FINGER_C2H2_1"/>
    <property type="match status" value="1"/>
</dbReference>
<dbReference type="PROSITE" id="PS50157">
    <property type="entry name" value="ZINC_FINGER_C2H2_2"/>
    <property type="match status" value="1"/>
</dbReference>
<organism evidence="8 9">
    <name type="scientific">Taenia crassiceps</name>
    <dbReference type="NCBI Taxonomy" id="6207"/>
    <lineage>
        <taxon>Eukaryota</taxon>
        <taxon>Metazoa</taxon>
        <taxon>Spiralia</taxon>
        <taxon>Lophotrochozoa</taxon>
        <taxon>Platyhelminthes</taxon>
        <taxon>Cestoda</taxon>
        <taxon>Eucestoda</taxon>
        <taxon>Cyclophyllidea</taxon>
        <taxon>Taeniidae</taxon>
        <taxon>Taenia</taxon>
    </lineage>
</organism>
<dbReference type="SMART" id="SM00249">
    <property type="entry name" value="PHD"/>
    <property type="match status" value="2"/>
</dbReference>
<dbReference type="InterPro" id="IPR013083">
    <property type="entry name" value="Znf_RING/FYVE/PHD"/>
</dbReference>
<name>A0ABR4QE82_9CEST</name>
<dbReference type="Gene3D" id="3.30.40.10">
    <property type="entry name" value="Zinc/RING finger domain, C3HC4 (zinc finger)"/>
    <property type="match status" value="1"/>
</dbReference>
<feature type="region of interest" description="Disordered" evidence="5">
    <location>
        <begin position="76"/>
        <end position="109"/>
    </location>
</feature>
<gene>
    <name evidence="8" type="ORF">TcWFU_008173</name>
</gene>
<feature type="region of interest" description="Disordered" evidence="5">
    <location>
        <begin position="487"/>
        <end position="628"/>
    </location>
</feature>
<proteinExistence type="predicted"/>
<feature type="compositionally biased region" description="Polar residues" evidence="5">
    <location>
        <begin position="201"/>
        <end position="228"/>
    </location>
</feature>
<feature type="domain" description="C2H2-type" evidence="7">
    <location>
        <begin position="636"/>
        <end position="664"/>
    </location>
</feature>
<evidence type="ECO:0000313" key="9">
    <source>
        <dbReference type="Proteomes" id="UP001651158"/>
    </source>
</evidence>
<feature type="compositionally biased region" description="Low complexity" evidence="5">
    <location>
        <begin position="229"/>
        <end position="245"/>
    </location>
</feature>
<dbReference type="PROSITE" id="PS50016">
    <property type="entry name" value="ZF_PHD_2"/>
    <property type="match status" value="1"/>
</dbReference>
<dbReference type="InterPro" id="IPR001965">
    <property type="entry name" value="Znf_PHD"/>
</dbReference>
<feature type="domain" description="PHD-type" evidence="6">
    <location>
        <begin position="999"/>
        <end position="1053"/>
    </location>
</feature>
<protein>
    <submittedName>
        <fullName evidence="8">PHD finger protein 10</fullName>
    </submittedName>
</protein>
<feature type="compositionally biased region" description="Polar residues" evidence="5">
    <location>
        <begin position="254"/>
        <end position="264"/>
    </location>
</feature>
<evidence type="ECO:0000259" key="6">
    <source>
        <dbReference type="PROSITE" id="PS50016"/>
    </source>
</evidence>
<feature type="compositionally biased region" description="Polar residues" evidence="5">
    <location>
        <begin position="722"/>
        <end position="740"/>
    </location>
</feature>
<sequence>MQVLNSRDGGSTFELLPQFYRNTNEGGDKWNQRRSTYYNVQVINHQKATPLLQLIIRSRSARPICRLSQPVEGGREAGWAEGRAGGGQGAAGRSAGRTDGQAGGRAGERTRRDYLSTVWACSRQKGLSVSRPHFLVTYRRHRWRLQPGLKRRFTESLETSRLLFMFQTIPFPSSNVGVDSSNARGSVSRVQAPVNDLAKQQPPQTSLGISTTDPEASLTGSVSGEGSCQSSATQNSANNSTTASNGGDRRISTGEIQQSQTSPSLEDFSGQRYDSYGGRYTEDDDPERSKLKFRRRIMGMGEKSSVVRRYHRRPGVGVCGRPRGRRGIPGRHDSSGRWTSLDGSSNSLQGFDAGYDEDSPDAYTPPDEAIYRSNANLSAGGPSDGLPTKLSHPHPGFFETPEFLETTPVSRSETPITSQHHHHHPSTPVSPTPAPTSVQTTATTSIMMMPQCHPQQSLICSGMDKRMPSEVIHDPSNLEWRNAVQRHPHVNGPDSVNNSVLPDVSQAGAPPSLPPLPPGRQTMSTQQPHNNSAYQQHHSSPLPAPLHHHQQQPPPPPPPPMQSNAPPPLPQPPPPPPPPPQSLQSSNSASGPPDMNANQGGGGSGGGGNAHVPLGTPPPPGGSSGPSEPTTVVTFFVCEVCASRYRSTAGLRYHYHSQHAGYTPRNPISASASRISIPTSEYNRFAPNTGPRGGRNGRNKRSRSNYPSYRSGGANKGRGLSAANQQIVNQRNAAQTSGDGSESDPYHMPSANTPEEPHPRSVYSSSSEPQQTESSLSSVNSSSYISPIKLKSPNDMEYPPSGPRGKPYSGYPPPPPPPPTSSGHQPPPPPYDQHPYYGAPSALASMDHMASSLLRQQQHQQHQQQPLHSLLAQLHPTSYKPYGDSCHYYSPQQRPYNSGKPSFVELKNMLRHRRVQYSADAFTCGYCQTHVEGGGGGSGGGGGGDSGTEGEGVSYTRCFGCGMPVHHFCILRYRNGGAANCSRTSNSQRLCYPWVCTECKSCWICGSGANEELIMCCCECDRGYHGYCLTGSSPGYQTTSFPDDWVCEICRQQDACLPPQPSTIH</sequence>
<evidence type="ECO:0000256" key="4">
    <source>
        <dbReference type="PROSITE-ProRule" id="PRU00042"/>
    </source>
</evidence>
<feature type="region of interest" description="Disordered" evidence="5">
    <location>
        <begin position="193"/>
        <end position="292"/>
    </location>
</feature>
<evidence type="ECO:0000256" key="1">
    <source>
        <dbReference type="ARBA" id="ARBA00022723"/>
    </source>
</evidence>
<dbReference type="EMBL" id="JAKROA010000004">
    <property type="protein sequence ID" value="KAL5108061.1"/>
    <property type="molecule type" value="Genomic_DNA"/>
</dbReference>
<feature type="compositionally biased region" description="Pro residues" evidence="5">
    <location>
        <begin position="810"/>
        <end position="832"/>
    </location>
</feature>